<dbReference type="Gene3D" id="1.10.1220.10">
    <property type="entry name" value="Met repressor-like"/>
    <property type="match status" value="1"/>
</dbReference>
<proteinExistence type="predicted"/>
<dbReference type="InterPro" id="IPR053853">
    <property type="entry name" value="FitA-like_RHH"/>
</dbReference>
<dbReference type="Proteomes" id="UP000503441">
    <property type="component" value="Chromosome"/>
</dbReference>
<dbReference type="GO" id="GO:0003677">
    <property type="term" value="F:DNA binding"/>
    <property type="evidence" value="ECO:0007669"/>
    <property type="project" value="UniProtKB-KW"/>
</dbReference>
<dbReference type="EMBL" id="CP049933">
    <property type="protein sequence ID" value="QIM19554.1"/>
    <property type="molecule type" value="Genomic_DNA"/>
</dbReference>
<protein>
    <submittedName>
        <fullName evidence="2">Arc family DNA-binding protein</fullName>
    </submittedName>
</protein>
<dbReference type="InterPro" id="IPR013321">
    <property type="entry name" value="Arc_rbn_hlx_hlx"/>
</dbReference>
<dbReference type="RefSeq" id="WP_166331796.1">
    <property type="nucleotide sequence ID" value="NZ_CP049933.1"/>
</dbReference>
<feature type="domain" description="Antitoxin FitA-like ribbon-helix-helix" evidence="1">
    <location>
        <begin position="2"/>
        <end position="40"/>
    </location>
</feature>
<evidence type="ECO:0000313" key="2">
    <source>
        <dbReference type="EMBL" id="QIM19554.1"/>
    </source>
</evidence>
<dbReference type="Pfam" id="PF22513">
    <property type="entry name" value="FitA-like_RHH"/>
    <property type="match status" value="1"/>
</dbReference>
<name>A0ABX6JYZ9_9MICO</name>
<gene>
    <name evidence="2" type="ORF">G7066_14985</name>
</gene>
<reference evidence="2 3" key="1">
    <citation type="submission" date="2020-03" db="EMBL/GenBank/DDBJ databases">
        <title>Leucobacter sp. nov., isolated from beetles.</title>
        <authorList>
            <person name="Hyun D.-W."/>
            <person name="Bae J.-W."/>
        </authorList>
    </citation>
    <scope>NUCLEOTIDE SEQUENCE [LARGE SCALE GENOMIC DNA]</scope>
    <source>
        <strain evidence="2 3">HDW9A</strain>
    </source>
</reference>
<evidence type="ECO:0000259" key="1">
    <source>
        <dbReference type="Pfam" id="PF22513"/>
    </source>
</evidence>
<evidence type="ECO:0000313" key="3">
    <source>
        <dbReference type="Proteomes" id="UP000503441"/>
    </source>
</evidence>
<keyword evidence="3" id="KW-1185">Reference proteome</keyword>
<dbReference type="SUPFAM" id="SSF47598">
    <property type="entry name" value="Ribbon-helix-helix"/>
    <property type="match status" value="1"/>
</dbReference>
<organism evidence="2 3">
    <name type="scientific">Leucobacter coleopterorum</name>
    <dbReference type="NCBI Taxonomy" id="2714933"/>
    <lineage>
        <taxon>Bacteria</taxon>
        <taxon>Bacillati</taxon>
        <taxon>Actinomycetota</taxon>
        <taxon>Actinomycetes</taxon>
        <taxon>Micrococcales</taxon>
        <taxon>Microbacteriaceae</taxon>
        <taxon>Leucobacter</taxon>
    </lineage>
</organism>
<dbReference type="InterPro" id="IPR010985">
    <property type="entry name" value="Ribbon_hlx_hlx"/>
</dbReference>
<accession>A0ABX6JYZ9</accession>
<sequence length="90" mass="10183">MAQLLIRQLSDEVKEGLRERARTNGRSMEAEARAILTDTVFPQSSIVIEYEGPLDPATLLERYGVKVLPRNSEGRTVTYEETQALIDEFV</sequence>
<keyword evidence="2" id="KW-0238">DNA-binding</keyword>